<keyword evidence="3" id="KW-1185">Reference proteome</keyword>
<dbReference type="EMBL" id="JAEKFT010000023">
    <property type="protein sequence ID" value="MBT0962986.1"/>
    <property type="molecule type" value="Genomic_DNA"/>
</dbReference>
<dbReference type="AlphaFoldDB" id="A0A944DDC2"/>
<dbReference type="PANTHER" id="PTHR13696:SF99">
    <property type="entry name" value="COBYRINIC ACID AC-DIAMIDE SYNTHASE"/>
    <property type="match status" value="1"/>
</dbReference>
<protein>
    <submittedName>
        <fullName evidence="2">ParA family protein</fullName>
    </submittedName>
</protein>
<sequence>MKTLVFSNQKGGVGKSILAYNMAHYFANRGLRVLFLDADQQANSSSSLVSHLNQEVRVADLFSSKAVSLQCEPGSICALAPGALSVIERDPDDKGLVDALSTHLRSVNDAFDVAVVDTPGSNSKAANAFLFTANYIVVPAIVDSYSMDVSINMLKRIKKVQQFNTTLVNLGLLPNLFDAVAPSQRDDLKQLLLHYKDYVLPAKISKRTAFRDAASTAESIWMIQKSSARLAAREMEKAFDLIRVRMGVA</sequence>
<evidence type="ECO:0000259" key="1">
    <source>
        <dbReference type="Pfam" id="PF13614"/>
    </source>
</evidence>
<evidence type="ECO:0000313" key="3">
    <source>
        <dbReference type="Proteomes" id="UP000694660"/>
    </source>
</evidence>
<name>A0A944DDC2_DENI1</name>
<proteinExistence type="predicted"/>
<dbReference type="Gene3D" id="3.40.50.300">
    <property type="entry name" value="P-loop containing nucleotide triphosphate hydrolases"/>
    <property type="match status" value="1"/>
</dbReference>
<dbReference type="CDD" id="cd02042">
    <property type="entry name" value="ParAB_family"/>
    <property type="match status" value="1"/>
</dbReference>
<dbReference type="PANTHER" id="PTHR13696">
    <property type="entry name" value="P-LOOP CONTAINING NUCLEOSIDE TRIPHOSPHATE HYDROLASE"/>
    <property type="match status" value="1"/>
</dbReference>
<feature type="domain" description="AAA" evidence="1">
    <location>
        <begin position="1"/>
        <end position="166"/>
    </location>
</feature>
<dbReference type="SUPFAM" id="SSF52540">
    <property type="entry name" value="P-loop containing nucleoside triphosphate hydrolases"/>
    <property type="match status" value="1"/>
</dbReference>
<dbReference type="InterPro" id="IPR025669">
    <property type="entry name" value="AAA_dom"/>
</dbReference>
<geneLocation type="plasmid" evidence="2">
    <name>unnamed1</name>
</geneLocation>
<dbReference type="Pfam" id="PF13614">
    <property type="entry name" value="AAA_31"/>
    <property type="match status" value="1"/>
</dbReference>
<reference evidence="3" key="1">
    <citation type="journal article" date="2022" name="ISME J.">
        <title>Genetic and phylogenetic analysis of dissimilatory iodate-reducing bacteria identifies potential niches across the world's oceans.</title>
        <authorList>
            <person name="Reyes-Umana V."/>
            <person name="Henning Z."/>
            <person name="Lee K."/>
            <person name="Barnum T.P."/>
            <person name="Coates J.D."/>
        </authorList>
    </citation>
    <scope>NUCLEOTIDE SEQUENCE [LARGE SCALE GENOMIC DNA]</scope>
    <source>
        <strain evidence="3">IR12</strain>
    </source>
</reference>
<dbReference type="PIRSF" id="PIRSF009320">
    <property type="entry name" value="Nuc_binding_HP_1000"/>
    <property type="match status" value="1"/>
</dbReference>
<gene>
    <name evidence="2" type="ORF">I8J34_17525</name>
</gene>
<dbReference type="Proteomes" id="UP000694660">
    <property type="component" value="Unassembled WGS sequence"/>
</dbReference>
<accession>A0A944DDC2</accession>
<keyword evidence="2" id="KW-0614">Plasmid</keyword>
<dbReference type="InterPro" id="IPR050678">
    <property type="entry name" value="DNA_Partitioning_ATPase"/>
</dbReference>
<dbReference type="RefSeq" id="WP_214362960.1">
    <property type="nucleotide sequence ID" value="NZ_JAEKFT010000023.1"/>
</dbReference>
<evidence type="ECO:0000313" key="2">
    <source>
        <dbReference type="EMBL" id="MBT0962986.1"/>
    </source>
</evidence>
<dbReference type="InterPro" id="IPR027417">
    <property type="entry name" value="P-loop_NTPase"/>
</dbReference>
<comment type="caution">
    <text evidence="2">The sequence shown here is derived from an EMBL/GenBank/DDBJ whole genome shotgun (WGS) entry which is preliminary data.</text>
</comment>
<organism evidence="2 3">
    <name type="scientific">Denitromonas iodatirespirans</name>
    <dbReference type="NCBI Taxonomy" id="2795389"/>
    <lineage>
        <taxon>Bacteria</taxon>
        <taxon>Pseudomonadati</taxon>
        <taxon>Pseudomonadota</taxon>
        <taxon>Betaproteobacteria</taxon>
        <taxon>Rhodocyclales</taxon>
        <taxon>Zoogloeaceae</taxon>
        <taxon>Denitromonas</taxon>
    </lineage>
</organism>